<dbReference type="SUPFAM" id="SSF47240">
    <property type="entry name" value="Ferritin-like"/>
    <property type="match status" value="1"/>
</dbReference>
<dbReference type="Proteomes" id="UP000319335">
    <property type="component" value="Unassembled WGS sequence"/>
</dbReference>
<evidence type="ECO:0000313" key="1">
    <source>
        <dbReference type="EMBL" id="TQD26296.1"/>
    </source>
</evidence>
<dbReference type="InterPro" id="IPR009078">
    <property type="entry name" value="Ferritin-like_SF"/>
</dbReference>
<dbReference type="EMBL" id="VIAQ01000012">
    <property type="protein sequence ID" value="TQD26296.1"/>
    <property type="molecule type" value="Genomic_DNA"/>
</dbReference>
<keyword evidence="2" id="KW-1185">Reference proteome</keyword>
<evidence type="ECO:0008006" key="3">
    <source>
        <dbReference type="Google" id="ProtNLM"/>
    </source>
</evidence>
<accession>A0A7Z8KP54</accession>
<gene>
    <name evidence="1" type="ORF">FKV42_05975</name>
</gene>
<organism evidence="1 2">
    <name type="scientific">Methanolobus vulcani</name>
    <dbReference type="NCBI Taxonomy" id="38026"/>
    <lineage>
        <taxon>Archaea</taxon>
        <taxon>Methanobacteriati</taxon>
        <taxon>Methanobacteriota</taxon>
        <taxon>Stenosarchaea group</taxon>
        <taxon>Methanomicrobia</taxon>
        <taxon>Methanosarcinales</taxon>
        <taxon>Methanosarcinaceae</taxon>
        <taxon>Methanolobus</taxon>
    </lineage>
</organism>
<comment type="caution">
    <text evidence="1">The sequence shown here is derived from an EMBL/GenBank/DDBJ whole genome shotgun (WGS) entry which is preliminary data.</text>
</comment>
<reference evidence="1 2" key="1">
    <citation type="submission" date="2019-06" db="EMBL/GenBank/DDBJ databases">
        <title>Draft genome sequence of Methanolobus vulcani B1d.</title>
        <authorList>
            <person name="Creighbaum A.J."/>
            <person name="Ticak T."/>
            <person name="Hariraju D."/>
            <person name="Arivett B.A."/>
            <person name="Ferguson D.J.Jr."/>
        </authorList>
    </citation>
    <scope>NUCLEOTIDE SEQUENCE [LARGE SCALE GENOMIC DNA]</scope>
    <source>
        <strain evidence="1 2">B1d</strain>
    </source>
</reference>
<dbReference type="RefSeq" id="WP_154809331.1">
    <property type="nucleotide sequence ID" value="NZ_VIAQ01000012.1"/>
</dbReference>
<proteinExistence type="predicted"/>
<evidence type="ECO:0000313" key="2">
    <source>
        <dbReference type="Proteomes" id="UP000319335"/>
    </source>
</evidence>
<dbReference type="OrthoDB" id="140697at2157"/>
<protein>
    <recommendedName>
        <fullName evidence="3">Rubrerythrin</fullName>
    </recommendedName>
</protein>
<sequence>MPAINDKVTLEKMLQRMYWIEAEMEQLGTWEARIEMMDENIAALETLSHDSDRHGELMKKWLIKGNISIPEEAPHGLPKHIFDFNGSSNQEMFRTIMKYEILAMNAYQDMKNTNPDVLSQVFPDENDVNEFLNDMEQLIKDEEMHAGICKKQVGGYTTIMYGK</sequence>
<dbReference type="AlphaFoldDB" id="A0A7Z8KP54"/>
<name>A0A7Z8KP54_9EURY</name>